<feature type="domain" description="AB hydrolase-1" evidence="1">
    <location>
        <begin position="261"/>
        <end position="517"/>
    </location>
</feature>
<dbReference type="InterPro" id="IPR029058">
    <property type="entry name" value="AB_hydrolase_fold"/>
</dbReference>
<dbReference type="Gene3D" id="3.40.50.1820">
    <property type="entry name" value="alpha/beta hydrolase"/>
    <property type="match status" value="1"/>
</dbReference>
<dbReference type="Pfam" id="PF12697">
    <property type="entry name" value="Abhydrolase_6"/>
    <property type="match status" value="1"/>
</dbReference>
<dbReference type="PANTHER" id="PTHR46438">
    <property type="entry name" value="ALPHA/BETA-HYDROLASES SUPERFAMILY PROTEIN"/>
    <property type="match status" value="1"/>
</dbReference>
<sequence>MAMADAATTFTLHHQPFSHTTLHSSKSVSSAFSFSSSQLPPSRLCCNFWTALSNRSHHHCMQSLGCIASDMQFSSQQNSFAASAKLVVQVCERRSCSDSRFCAGFFLPVANLQSDKSFSSVILRKQRRTLTALSSFGTLLQLPDRLSRCQPRIASSSFLARAQQEGQIVETEPEVETGRKLEKEAAAAVTAGIVAQDGPAAIQAAIAAADSAVVLQKRAEEDGFRHSYITEALREIYATCRQWLWKGYSINYAVQGSGPPILLVHGFGASIGHWRRNIGVLAKSNTVYAIDLLGLGASEKPSKFQYTMEIWAELLVDFIKEVVGAPTVLIGNSIGSLACVIASAAAPSGLVRGTVLLNCSGGMNNKAITDDWRLQLASPLLWLIDFLLQRPSIATRLFNRVKSRDNLKTILQSIYSNKDAVDDELVEVILRPADTAGALDAFVSIITGPPGPKPMKLIPSISNPILVLWGDEDPFTPINGPVGKYFQALPQINPKVQLYLLQGVGHCPHDDSPDLVHEKLLPWLANL</sequence>
<evidence type="ECO:0000259" key="1">
    <source>
        <dbReference type="Pfam" id="PF12697"/>
    </source>
</evidence>
<proteinExistence type="predicted"/>
<keyword evidence="3" id="KW-1185">Reference proteome</keyword>
<dbReference type="PANTHER" id="PTHR46438:SF7">
    <property type="entry name" value="ALPHA_BETA-HYDROLASES SUPERFAMILY PROTEIN"/>
    <property type="match status" value="1"/>
</dbReference>
<name>A0ABP1A5I2_9BRYO</name>
<dbReference type="EMBL" id="OZ023702">
    <property type="protein sequence ID" value="CAK9857780.1"/>
    <property type="molecule type" value="Genomic_DNA"/>
</dbReference>
<dbReference type="InterPro" id="IPR000073">
    <property type="entry name" value="AB_hydrolase_1"/>
</dbReference>
<dbReference type="SUPFAM" id="SSF53474">
    <property type="entry name" value="alpha/beta-Hydrolases"/>
    <property type="match status" value="1"/>
</dbReference>
<gene>
    <name evidence="2" type="ORF">CSSPJE1EN2_LOCUS775</name>
</gene>
<dbReference type="Proteomes" id="UP001497522">
    <property type="component" value="Chromosome 1"/>
</dbReference>
<reference evidence="2 3" key="1">
    <citation type="submission" date="2024-03" db="EMBL/GenBank/DDBJ databases">
        <authorList>
            <consortium name="ELIXIR-Norway"/>
            <consortium name="Elixir Norway"/>
        </authorList>
    </citation>
    <scope>NUCLEOTIDE SEQUENCE [LARGE SCALE GENOMIC DNA]</scope>
</reference>
<protein>
    <recommendedName>
        <fullName evidence="1">AB hydrolase-1 domain-containing protein</fullName>
    </recommendedName>
</protein>
<organism evidence="2 3">
    <name type="scientific">Sphagnum jensenii</name>
    <dbReference type="NCBI Taxonomy" id="128206"/>
    <lineage>
        <taxon>Eukaryota</taxon>
        <taxon>Viridiplantae</taxon>
        <taxon>Streptophyta</taxon>
        <taxon>Embryophyta</taxon>
        <taxon>Bryophyta</taxon>
        <taxon>Sphagnophytina</taxon>
        <taxon>Sphagnopsida</taxon>
        <taxon>Sphagnales</taxon>
        <taxon>Sphagnaceae</taxon>
        <taxon>Sphagnum</taxon>
    </lineage>
</organism>
<evidence type="ECO:0000313" key="3">
    <source>
        <dbReference type="Proteomes" id="UP001497522"/>
    </source>
</evidence>
<accession>A0ABP1A5I2</accession>
<evidence type="ECO:0000313" key="2">
    <source>
        <dbReference type="EMBL" id="CAK9857780.1"/>
    </source>
</evidence>